<evidence type="ECO:0000256" key="6">
    <source>
        <dbReference type="SAM" id="MobiDB-lite"/>
    </source>
</evidence>
<organism evidence="9 10">
    <name type="scientific">Panicum miliaceum</name>
    <name type="common">Proso millet</name>
    <name type="synonym">Broomcorn millet</name>
    <dbReference type="NCBI Taxonomy" id="4540"/>
    <lineage>
        <taxon>Eukaryota</taxon>
        <taxon>Viridiplantae</taxon>
        <taxon>Streptophyta</taxon>
        <taxon>Embryophyta</taxon>
        <taxon>Tracheophyta</taxon>
        <taxon>Spermatophyta</taxon>
        <taxon>Magnoliopsida</taxon>
        <taxon>Liliopsida</taxon>
        <taxon>Poales</taxon>
        <taxon>Poaceae</taxon>
        <taxon>PACMAD clade</taxon>
        <taxon>Panicoideae</taxon>
        <taxon>Panicodae</taxon>
        <taxon>Paniceae</taxon>
        <taxon>Panicinae</taxon>
        <taxon>Panicum</taxon>
        <taxon>Panicum sect. Panicum</taxon>
    </lineage>
</organism>
<dbReference type="GO" id="GO:0061817">
    <property type="term" value="P:endoplasmic reticulum-plasma membrane tethering"/>
    <property type="evidence" value="ECO:0007669"/>
    <property type="project" value="TreeGrafter"/>
</dbReference>
<protein>
    <recommendedName>
        <fullName evidence="8">MSP domain-containing protein</fullName>
    </recommendedName>
</protein>
<dbReference type="GO" id="GO:0005886">
    <property type="term" value="C:plasma membrane"/>
    <property type="evidence" value="ECO:0007669"/>
    <property type="project" value="TreeGrafter"/>
</dbReference>
<keyword evidence="5" id="KW-0175">Coiled coil</keyword>
<dbReference type="InterPro" id="IPR008991">
    <property type="entry name" value="Translation_prot_SH3-like_sf"/>
</dbReference>
<evidence type="ECO:0000313" key="10">
    <source>
        <dbReference type="Proteomes" id="UP000275267"/>
    </source>
</evidence>
<dbReference type="STRING" id="4540.A0A3L6RNG6"/>
<proteinExistence type="inferred from homology"/>
<feature type="transmembrane region" description="Helical" evidence="7">
    <location>
        <begin position="442"/>
        <end position="466"/>
    </location>
</feature>
<evidence type="ECO:0000256" key="3">
    <source>
        <dbReference type="ARBA" id="ARBA00022980"/>
    </source>
</evidence>
<evidence type="ECO:0000256" key="2">
    <source>
        <dbReference type="ARBA" id="ARBA00008932"/>
    </source>
</evidence>
<comment type="similarity">
    <text evidence="2">Belongs to the VAMP-associated protein (VAP) (TC 9.B.17) family.</text>
</comment>
<dbReference type="FunFam" id="2.60.40.10:FF:000813">
    <property type="entry name" value="Vesicle-associated protein 1-1"/>
    <property type="match status" value="1"/>
</dbReference>
<dbReference type="Gene3D" id="2.30.30.790">
    <property type="match status" value="1"/>
</dbReference>
<comment type="caution">
    <text evidence="9">The sequence shown here is derived from an EMBL/GenBank/DDBJ whole genome shotgun (WGS) entry which is preliminary data.</text>
</comment>
<dbReference type="InterPro" id="IPR038657">
    <property type="entry name" value="Ribosomal_bL19_sf"/>
</dbReference>
<evidence type="ECO:0000256" key="7">
    <source>
        <dbReference type="SAM" id="Phobius"/>
    </source>
</evidence>
<sequence length="473" mass="51529">MAAASATAAVSGVVLPHAFISHRSPPPQVVAVASSFRRLSLCASPRRTTHLVARADASAEAGEPEPEAEAEPVTASADAEEGEAEGAVAVAVAEEEEAEEPAPPPSKPKVKFGEIIGILNKQFIEEAEKVKTVPDLRPGDIIELRMQRPNKRRLSLFKGIIIAKHKAGVHTTIRVRRIIAGVGVEITFPVYSPRIKEITVIRHKKVVSMGGGGTLISVYPEELTFLSASSASNSCGAVELDKACYCNLKVVNNSEHHVAFKVKTTSPRKYFVRPNASIVQPWDSCTITITLQAQKEYPPDMQCKDKFLIQSTKVPASTDMDEIPPDTFNKEADKVIEEMKLKVVYTLPSGGSDDSSVSSLGSRSFKAASDDLTMLKNASIEEISLNILRQLSTSKLYCLEHQTIQTIQRLKDERDNMLQQNQQMQRELDVLRRRRSRKGDTGFSLTFAAFAGLIGVLVGLLLSLIFSSPPATA</sequence>
<dbReference type="GO" id="GO:0005840">
    <property type="term" value="C:ribosome"/>
    <property type="evidence" value="ECO:0007669"/>
    <property type="project" value="UniProtKB-KW"/>
</dbReference>
<dbReference type="InterPro" id="IPR000535">
    <property type="entry name" value="MSP_dom"/>
</dbReference>
<keyword evidence="4" id="KW-0687">Ribonucleoprotein</keyword>
<dbReference type="InterPro" id="IPR001857">
    <property type="entry name" value="Ribosomal_bL19"/>
</dbReference>
<dbReference type="Pfam" id="PF00635">
    <property type="entry name" value="Motile_Sperm"/>
    <property type="match status" value="1"/>
</dbReference>
<dbReference type="PRINTS" id="PR00061">
    <property type="entry name" value="RIBOSOMALL19"/>
</dbReference>
<dbReference type="InterPro" id="IPR016763">
    <property type="entry name" value="VAP"/>
</dbReference>
<feature type="domain" description="MSP" evidence="8">
    <location>
        <begin position="215"/>
        <end position="346"/>
    </location>
</feature>
<dbReference type="GO" id="GO:0005789">
    <property type="term" value="C:endoplasmic reticulum membrane"/>
    <property type="evidence" value="ECO:0007669"/>
    <property type="project" value="InterPro"/>
</dbReference>
<dbReference type="SUPFAM" id="SSF49354">
    <property type="entry name" value="PapD-like"/>
    <property type="match status" value="1"/>
</dbReference>
<dbReference type="AlphaFoldDB" id="A0A3L6RNG6"/>
<dbReference type="GO" id="GO:0003729">
    <property type="term" value="F:mRNA binding"/>
    <property type="evidence" value="ECO:0007669"/>
    <property type="project" value="UniProtKB-ARBA"/>
</dbReference>
<dbReference type="Pfam" id="PF01245">
    <property type="entry name" value="Ribosomal_L19"/>
    <property type="match status" value="1"/>
</dbReference>
<dbReference type="InterPro" id="IPR013783">
    <property type="entry name" value="Ig-like_fold"/>
</dbReference>
<comment type="similarity">
    <text evidence="1">Belongs to the bacterial ribosomal protein bL19 family.</text>
</comment>
<keyword evidence="10" id="KW-1185">Reference proteome</keyword>
<evidence type="ECO:0000259" key="8">
    <source>
        <dbReference type="PROSITE" id="PS50202"/>
    </source>
</evidence>
<dbReference type="SUPFAM" id="SSF50104">
    <property type="entry name" value="Translation proteins SH3-like domain"/>
    <property type="match status" value="1"/>
</dbReference>
<reference evidence="10" key="1">
    <citation type="journal article" date="2019" name="Nat. Commun.">
        <title>The genome of broomcorn millet.</title>
        <authorList>
            <person name="Zou C."/>
            <person name="Miki D."/>
            <person name="Li D."/>
            <person name="Tang Q."/>
            <person name="Xiao L."/>
            <person name="Rajput S."/>
            <person name="Deng P."/>
            <person name="Jia W."/>
            <person name="Huang R."/>
            <person name="Zhang M."/>
            <person name="Sun Y."/>
            <person name="Hu J."/>
            <person name="Fu X."/>
            <person name="Schnable P.S."/>
            <person name="Li F."/>
            <person name="Zhang H."/>
            <person name="Feng B."/>
            <person name="Zhu X."/>
            <person name="Liu R."/>
            <person name="Schnable J.C."/>
            <person name="Zhu J.-K."/>
            <person name="Zhang H."/>
        </authorList>
    </citation>
    <scope>NUCLEOTIDE SEQUENCE [LARGE SCALE GENOMIC DNA]</scope>
</reference>
<keyword evidence="3" id="KW-0689">Ribosomal protein</keyword>
<dbReference type="GO" id="GO:0003735">
    <property type="term" value="F:structural constituent of ribosome"/>
    <property type="evidence" value="ECO:0007669"/>
    <property type="project" value="InterPro"/>
</dbReference>
<dbReference type="PANTHER" id="PTHR10809">
    <property type="entry name" value="VESICLE-ASSOCIATED MEMBRANE PROTEIN-ASSOCIATED PROTEIN"/>
    <property type="match status" value="1"/>
</dbReference>
<accession>A0A3L6RNG6</accession>
<dbReference type="EMBL" id="PQIB02000007">
    <property type="protein sequence ID" value="RLN07269.1"/>
    <property type="molecule type" value="Genomic_DNA"/>
</dbReference>
<feature type="coiled-coil region" evidence="5">
    <location>
        <begin position="407"/>
        <end position="434"/>
    </location>
</feature>
<evidence type="ECO:0000256" key="4">
    <source>
        <dbReference type="ARBA" id="ARBA00023274"/>
    </source>
</evidence>
<dbReference type="InterPro" id="IPR008962">
    <property type="entry name" value="PapD-like_sf"/>
</dbReference>
<dbReference type="Proteomes" id="UP000275267">
    <property type="component" value="Unassembled WGS sequence"/>
</dbReference>
<dbReference type="PROSITE" id="PS50202">
    <property type="entry name" value="MSP"/>
    <property type="match status" value="1"/>
</dbReference>
<dbReference type="Gene3D" id="2.60.40.10">
    <property type="entry name" value="Immunoglobulins"/>
    <property type="match status" value="1"/>
</dbReference>
<evidence type="ECO:0000313" key="9">
    <source>
        <dbReference type="EMBL" id="RLN07269.1"/>
    </source>
</evidence>
<dbReference type="GO" id="GO:0090158">
    <property type="term" value="P:endoplasmic reticulum membrane organization"/>
    <property type="evidence" value="ECO:0007669"/>
    <property type="project" value="TreeGrafter"/>
</dbReference>
<dbReference type="PANTHER" id="PTHR10809:SF42">
    <property type="entry name" value="VESICLE-ASSOCIATED PROTEIN 2-1"/>
    <property type="match status" value="1"/>
</dbReference>
<dbReference type="GO" id="GO:1990904">
    <property type="term" value="C:ribonucleoprotein complex"/>
    <property type="evidence" value="ECO:0007669"/>
    <property type="project" value="UniProtKB-KW"/>
</dbReference>
<dbReference type="GO" id="GO:0006412">
    <property type="term" value="P:translation"/>
    <property type="evidence" value="ECO:0007669"/>
    <property type="project" value="InterPro"/>
</dbReference>
<keyword evidence="7" id="KW-1133">Transmembrane helix</keyword>
<evidence type="ECO:0000256" key="1">
    <source>
        <dbReference type="ARBA" id="ARBA00005781"/>
    </source>
</evidence>
<evidence type="ECO:0000256" key="5">
    <source>
        <dbReference type="SAM" id="Coils"/>
    </source>
</evidence>
<name>A0A3L6RNG6_PANMI</name>
<feature type="region of interest" description="Disordered" evidence="6">
    <location>
        <begin position="54"/>
        <end position="87"/>
    </location>
</feature>
<dbReference type="FunFam" id="2.30.30.790:FF:000004">
    <property type="entry name" value="50S ribosomal protein L19, chloroplastic"/>
    <property type="match status" value="1"/>
</dbReference>
<gene>
    <name evidence="9" type="ORF">C2845_PM11G11090</name>
</gene>
<keyword evidence="7" id="KW-0812">Transmembrane</keyword>
<dbReference type="OrthoDB" id="264603at2759"/>
<keyword evidence="7" id="KW-0472">Membrane</keyword>